<sequence length="516" mass="53579">MACVGRSPGRKVQIVTVALVLGAIALALVVGVAVGALVVGPRLGGSRGAAPATVQPVPAIVHLEAADSPRAVPEEAELREADVIGLTPDGRMTRAGLLGLILRNSETAVAVVDEFRDVVLYNHRAVELGMVRDRLLAEVVWRAAKDVLDIASSDIASSDIASSGTAQSDTGSSGTTAEKRFEFTPSPSTLGFVSTGRATARNVDSVGCLVRLAVGGDGKHDERYAVVYGVDDTEHARVEATRRDFVANVSHELKTPVGAIGLLGEALLESADDIDAVSHFGKQVVGEAARLGTMVNELLSLSRLQSGRTEELSSVDVDELVDEALESAALTADAAGIKLQADAPIGLTIRGDRMLLLTALNNLIVNAIAYSPENTMVSVSRRRTVTDGVPMVSIAVTDRGIGIAPADQQRVFERFFRVDKARSRLTGGTGLGLAIVKHVAANHDGTIALWSKPGTGSTFTLSIPQEVLGPDDGDPDDDDPDDDDLGDNSVGADRADGDPAGASRAADTTGGSVPAK</sequence>
<evidence type="ECO:0000256" key="10">
    <source>
        <dbReference type="SAM" id="Phobius"/>
    </source>
</evidence>
<dbReference type="SUPFAM" id="SSF55874">
    <property type="entry name" value="ATPase domain of HSP90 chaperone/DNA topoisomerase II/histidine kinase"/>
    <property type="match status" value="1"/>
</dbReference>
<dbReference type="Gene3D" id="1.10.287.130">
    <property type="match status" value="1"/>
</dbReference>
<dbReference type="GO" id="GO:0000155">
    <property type="term" value="F:phosphorelay sensor kinase activity"/>
    <property type="evidence" value="ECO:0007669"/>
    <property type="project" value="InterPro"/>
</dbReference>
<dbReference type="EC" id="2.7.13.3" evidence="3"/>
<dbReference type="PROSITE" id="PS50109">
    <property type="entry name" value="HIS_KIN"/>
    <property type="match status" value="1"/>
</dbReference>
<dbReference type="SUPFAM" id="SSF47384">
    <property type="entry name" value="Homodimeric domain of signal transducing histidine kinase"/>
    <property type="match status" value="1"/>
</dbReference>
<keyword evidence="6 12" id="KW-0418">Kinase</keyword>
<dbReference type="SMART" id="SM00387">
    <property type="entry name" value="HATPase_c"/>
    <property type="match status" value="1"/>
</dbReference>
<dbReference type="InterPro" id="IPR005467">
    <property type="entry name" value="His_kinase_dom"/>
</dbReference>
<feature type="region of interest" description="Disordered" evidence="9">
    <location>
        <begin position="159"/>
        <end position="182"/>
    </location>
</feature>
<keyword evidence="4" id="KW-0597">Phosphoprotein</keyword>
<keyword evidence="10" id="KW-0472">Membrane</keyword>
<feature type="transmembrane region" description="Helical" evidence="10">
    <location>
        <begin position="12"/>
        <end position="39"/>
    </location>
</feature>
<evidence type="ECO:0000259" key="11">
    <source>
        <dbReference type="PROSITE" id="PS50109"/>
    </source>
</evidence>
<dbReference type="FunFam" id="3.30.565.10:FF:000006">
    <property type="entry name" value="Sensor histidine kinase WalK"/>
    <property type="match status" value="1"/>
</dbReference>
<keyword evidence="5" id="KW-0808">Transferase</keyword>
<evidence type="ECO:0000256" key="7">
    <source>
        <dbReference type="ARBA" id="ARBA00023012"/>
    </source>
</evidence>
<accession>A0A857KFP0</accession>
<dbReference type="GO" id="GO:0004721">
    <property type="term" value="F:phosphoprotein phosphatase activity"/>
    <property type="evidence" value="ECO:0007669"/>
    <property type="project" value="TreeGrafter"/>
</dbReference>
<reference evidence="12" key="1">
    <citation type="journal article" date="2021" name="Nat. Microbiol.">
        <title>Cocultivation of an ultrasmall environmental parasitic bacterium with lytic ability against bacteria associated with wastewater foams.</title>
        <authorList>
            <person name="Batinovic S."/>
            <person name="Rose J.J.A."/>
            <person name="Ratcliffe J."/>
            <person name="Seviour R.J."/>
            <person name="Petrovski S."/>
        </authorList>
    </citation>
    <scope>NUCLEOTIDE SEQUENCE</scope>
    <source>
        <strain evidence="12">CON44</strain>
    </source>
</reference>
<evidence type="ECO:0000256" key="9">
    <source>
        <dbReference type="SAM" id="MobiDB-lite"/>
    </source>
</evidence>
<organism evidence="12">
    <name type="scientific">Gordonia amarae</name>
    <dbReference type="NCBI Taxonomy" id="36821"/>
    <lineage>
        <taxon>Bacteria</taxon>
        <taxon>Bacillati</taxon>
        <taxon>Actinomycetota</taxon>
        <taxon>Actinomycetes</taxon>
        <taxon>Mycobacteriales</taxon>
        <taxon>Gordoniaceae</taxon>
        <taxon>Gordonia</taxon>
    </lineage>
</organism>
<evidence type="ECO:0000256" key="4">
    <source>
        <dbReference type="ARBA" id="ARBA00022553"/>
    </source>
</evidence>
<evidence type="ECO:0000256" key="5">
    <source>
        <dbReference type="ARBA" id="ARBA00022679"/>
    </source>
</evidence>
<dbReference type="CDD" id="cd00075">
    <property type="entry name" value="HATPase"/>
    <property type="match status" value="1"/>
</dbReference>
<dbReference type="CDD" id="cd00082">
    <property type="entry name" value="HisKA"/>
    <property type="match status" value="1"/>
</dbReference>
<keyword evidence="7" id="KW-0902">Two-component regulatory system</keyword>
<proteinExistence type="predicted"/>
<evidence type="ECO:0000256" key="3">
    <source>
        <dbReference type="ARBA" id="ARBA00012438"/>
    </source>
</evidence>
<keyword evidence="10" id="KW-0812">Transmembrane</keyword>
<dbReference type="SMART" id="SM00388">
    <property type="entry name" value="HisKA"/>
    <property type="match status" value="1"/>
</dbReference>
<dbReference type="Gene3D" id="3.30.565.10">
    <property type="entry name" value="Histidine kinase-like ATPase, C-terminal domain"/>
    <property type="match status" value="1"/>
</dbReference>
<dbReference type="InterPro" id="IPR004358">
    <property type="entry name" value="Sig_transdc_His_kin-like_C"/>
</dbReference>
<comment type="catalytic activity">
    <reaction evidence="1">
        <text>ATP + protein L-histidine = ADP + protein N-phospho-L-histidine.</text>
        <dbReference type="EC" id="2.7.13.3"/>
    </reaction>
</comment>
<feature type="region of interest" description="Disordered" evidence="9">
    <location>
        <begin position="460"/>
        <end position="516"/>
    </location>
</feature>
<evidence type="ECO:0000256" key="8">
    <source>
        <dbReference type="ARBA" id="ARBA00039401"/>
    </source>
</evidence>
<protein>
    <recommendedName>
        <fullName evidence="8">Sensor-like histidine kinase SenX3</fullName>
        <ecNumber evidence="3">2.7.13.3</ecNumber>
    </recommendedName>
</protein>
<feature type="compositionally biased region" description="Low complexity" evidence="9">
    <location>
        <begin position="498"/>
        <end position="507"/>
    </location>
</feature>
<comment type="subcellular location">
    <subcellularLocation>
        <location evidence="2">Cell membrane</location>
    </subcellularLocation>
</comment>
<dbReference type="Pfam" id="PF00512">
    <property type="entry name" value="HisKA"/>
    <property type="match status" value="1"/>
</dbReference>
<feature type="compositionally biased region" description="Polar residues" evidence="9">
    <location>
        <begin position="164"/>
        <end position="176"/>
    </location>
</feature>
<dbReference type="GO" id="GO:0005886">
    <property type="term" value="C:plasma membrane"/>
    <property type="evidence" value="ECO:0007669"/>
    <property type="project" value="UniProtKB-SubCell"/>
</dbReference>
<dbReference type="InterPro" id="IPR003594">
    <property type="entry name" value="HATPase_dom"/>
</dbReference>
<dbReference type="AlphaFoldDB" id="A0A857KFP0"/>
<keyword evidence="10" id="KW-1133">Transmembrane helix</keyword>
<feature type="compositionally biased region" description="Acidic residues" evidence="9">
    <location>
        <begin position="469"/>
        <end position="486"/>
    </location>
</feature>
<feature type="domain" description="Histidine kinase" evidence="11">
    <location>
        <begin position="248"/>
        <end position="467"/>
    </location>
</feature>
<dbReference type="InterPro" id="IPR036890">
    <property type="entry name" value="HATPase_C_sf"/>
</dbReference>
<dbReference type="PANTHER" id="PTHR45453:SF1">
    <property type="entry name" value="PHOSPHATE REGULON SENSOR PROTEIN PHOR"/>
    <property type="match status" value="1"/>
</dbReference>
<dbReference type="EMBL" id="CP045810">
    <property type="protein sequence ID" value="QHN38425.1"/>
    <property type="molecule type" value="Genomic_DNA"/>
</dbReference>
<dbReference type="InterPro" id="IPR036097">
    <property type="entry name" value="HisK_dim/P_sf"/>
</dbReference>
<dbReference type="PRINTS" id="PR00344">
    <property type="entry name" value="BCTRLSENSOR"/>
</dbReference>
<dbReference type="InterPro" id="IPR050351">
    <property type="entry name" value="BphY/WalK/GraS-like"/>
</dbReference>
<evidence type="ECO:0000256" key="2">
    <source>
        <dbReference type="ARBA" id="ARBA00004236"/>
    </source>
</evidence>
<dbReference type="GO" id="GO:0016036">
    <property type="term" value="P:cellular response to phosphate starvation"/>
    <property type="evidence" value="ECO:0007669"/>
    <property type="project" value="TreeGrafter"/>
</dbReference>
<evidence type="ECO:0000313" key="12">
    <source>
        <dbReference type="EMBL" id="QHN38425.1"/>
    </source>
</evidence>
<dbReference type="PANTHER" id="PTHR45453">
    <property type="entry name" value="PHOSPHATE REGULON SENSOR PROTEIN PHOR"/>
    <property type="match status" value="1"/>
</dbReference>
<evidence type="ECO:0000256" key="6">
    <source>
        <dbReference type="ARBA" id="ARBA00022777"/>
    </source>
</evidence>
<dbReference type="Pfam" id="PF02518">
    <property type="entry name" value="HATPase_c"/>
    <property type="match status" value="1"/>
</dbReference>
<dbReference type="InterPro" id="IPR003661">
    <property type="entry name" value="HisK_dim/P_dom"/>
</dbReference>
<name>A0A857KFP0_9ACTN</name>
<evidence type="ECO:0000256" key="1">
    <source>
        <dbReference type="ARBA" id="ARBA00000085"/>
    </source>
</evidence>
<gene>
    <name evidence="12" type="ORF">GII30_03825</name>
</gene>